<keyword evidence="1" id="KW-0732">Signal</keyword>
<evidence type="ECO:0000313" key="3">
    <source>
        <dbReference type="Proteomes" id="UP001234178"/>
    </source>
</evidence>
<sequence length="83" mass="8931">MPASILRSFAVALATIISLASLIDKPGSGSGLDLDGNGEWDWGAGNLGSWHWQIDQFSFTRQKIFIVTCDYGSQIVARAGEKS</sequence>
<dbReference type="EMBL" id="JAOYFB010000040">
    <property type="protein sequence ID" value="KAK4036803.1"/>
    <property type="molecule type" value="Genomic_DNA"/>
</dbReference>
<protein>
    <submittedName>
        <fullName evidence="2">Uncharacterized protein</fullName>
    </submittedName>
</protein>
<feature type="chain" id="PRO_5047048262" evidence="1">
    <location>
        <begin position="21"/>
        <end position="83"/>
    </location>
</feature>
<keyword evidence="3" id="KW-1185">Reference proteome</keyword>
<comment type="caution">
    <text evidence="2">The sequence shown here is derived from an EMBL/GenBank/DDBJ whole genome shotgun (WGS) entry which is preliminary data.</text>
</comment>
<dbReference type="Proteomes" id="UP001234178">
    <property type="component" value="Unassembled WGS sequence"/>
</dbReference>
<gene>
    <name evidence="2" type="ORF">OUZ56_028839</name>
</gene>
<reference evidence="2 3" key="1">
    <citation type="journal article" date="2023" name="Nucleic Acids Res.">
        <title>The hologenome of Daphnia magna reveals possible DNA methylation and microbiome-mediated evolution of the host genome.</title>
        <authorList>
            <person name="Chaturvedi A."/>
            <person name="Li X."/>
            <person name="Dhandapani V."/>
            <person name="Marshall H."/>
            <person name="Kissane S."/>
            <person name="Cuenca-Cambronero M."/>
            <person name="Asole G."/>
            <person name="Calvet F."/>
            <person name="Ruiz-Romero M."/>
            <person name="Marangio P."/>
            <person name="Guigo R."/>
            <person name="Rago D."/>
            <person name="Mirbahai L."/>
            <person name="Eastwood N."/>
            <person name="Colbourne J.K."/>
            <person name="Zhou J."/>
            <person name="Mallon E."/>
            <person name="Orsini L."/>
        </authorList>
    </citation>
    <scope>NUCLEOTIDE SEQUENCE [LARGE SCALE GENOMIC DNA]</scope>
    <source>
        <strain evidence="2">LRV0_1</strain>
    </source>
</reference>
<accession>A0ABR0B523</accession>
<organism evidence="2 3">
    <name type="scientific">Daphnia magna</name>
    <dbReference type="NCBI Taxonomy" id="35525"/>
    <lineage>
        <taxon>Eukaryota</taxon>
        <taxon>Metazoa</taxon>
        <taxon>Ecdysozoa</taxon>
        <taxon>Arthropoda</taxon>
        <taxon>Crustacea</taxon>
        <taxon>Branchiopoda</taxon>
        <taxon>Diplostraca</taxon>
        <taxon>Cladocera</taxon>
        <taxon>Anomopoda</taxon>
        <taxon>Daphniidae</taxon>
        <taxon>Daphnia</taxon>
    </lineage>
</organism>
<feature type="signal peptide" evidence="1">
    <location>
        <begin position="1"/>
        <end position="20"/>
    </location>
</feature>
<name>A0ABR0B523_9CRUS</name>
<evidence type="ECO:0000313" key="2">
    <source>
        <dbReference type="EMBL" id="KAK4036803.1"/>
    </source>
</evidence>
<proteinExistence type="predicted"/>
<evidence type="ECO:0000256" key="1">
    <source>
        <dbReference type="SAM" id="SignalP"/>
    </source>
</evidence>